<comment type="caution">
    <text evidence="2">The sequence shown here is derived from an EMBL/GenBank/DDBJ whole genome shotgun (WGS) entry which is preliminary data.</text>
</comment>
<feature type="transmembrane region" description="Helical" evidence="1">
    <location>
        <begin position="12"/>
        <end position="38"/>
    </location>
</feature>
<keyword evidence="1" id="KW-0472">Membrane</keyword>
<proteinExistence type="predicted"/>
<gene>
    <name evidence="2" type="ORF">B0H50_1504</name>
</gene>
<protein>
    <submittedName>
        <fullName evidence="2">Uncharacterized protein</fullName>
    </submittedName>
</protein>
<keyword evidence="1" id="KW-1133">Transmembrane helix</keyword>
<dbReference type="Proteomes" id="UP000245523">
    <property type="component" value="Unassembled WGS sequence"/>
</dbReference>
<reference evidence="2 3" key="1">
    <citation type="submission" date="2018-05" db="EMBL/GenBank/DDBJ databases">
        <title>Animal gut microbial communities from fecal samples from Wisconsin, USA.</title>
        <authorList>
            <person name="Neumann A."/>
        </authorList>
    </citation>
    <scope>NUCLEOTIDE SEQUENCE [LARGE SCALE GENOMIC DNA]</scope>
    <source>
        <strain evidence="2 3">UWS4</strain>
    </source>
</reference>
<evidence type="ECO:0000313" key="2">
    <source>
        <dbReference type="EMBL" id="PWK85367.1"/>
    </source>
</evidence>
<sequence length="83" mass="9543">MKFSFIEILFDGMYSGLNLVIGFVVTFFLFVGVIVSLLHPIKTFPISILPIGGTIYFICKIYTRYVEYKEDQEAEARKNNPLL</sequence>
<dbReference type="RefSeq" id="WP_106200233.1">
    <property type="nucleotide sequence ID" value="NZ_QGHD01000050.1"/>
</dbReference>
<feature type="transmembrane region" description="Helical" evidence="1">
    <location>
        <begin position="44"/>
        <end position="63"/>
    </location>
</feature>
<dbReference type="EMBL" id="QGHD01000050">
    <property type="protein sequence ID" value="PWK85367.1"/>
    <property type="molecule type" value="Genomic_DNA"/>
</dbReference>
<keyword evidence="1" id="KW-0812">Transmembrane</keyword>
<keyword evidence="3" id="KW-1185">Reference proteome</keyword>
<accession>A0ABX5LH87</accession>
<organism evidence="2 3">
    <name type="scientific">Hallerella porci</name>
    <dbReference type="NCBI Taxonomy" id="1945871"/>
    <lineage>
        <taxon>Bacteria</taxon>
        <taxon>Pseudomonadati</taxon>
        <taxon>Fibrobacterota</taxon>
        <taxon>Fibrobacteria</taxon>
        <taxon>Fibrobacterales</taxon>
        <taxon>Fibrobacteraceae</taxon>
        <taxon>Hallerella</taxon>
    </lineage>
</organism>
<name>A0ABX5LH87_9BACT</name>
<evidence type="ECO:0000313" key="3">
    <source>
        <dbReference type="Proteomes" id="UP000245523"/>
    </source>
</evidence>
<evidence type="ECO:0000256" key="1">
    <source>
        <dbReference type="SAM" id="Phobius"/>
    </source>
</evidence>